<protein>
    <submittedName>
        <fullName evidence="2">Uncharacterized protein</fullName>
    </submittedName>
</protein>
<evidence type="ECO:0000313" key="2">
    <source>
        <dbReference type="EMBL" id="MBR7796234.1"/>
    </source>
</evidence>
<comment type="caution">
    <text evidence="2">The sequence shown here is derived from an EMBL/GenBank/DDBJ whole genome shotgun (WGS) entry which is preliminary data.</text>
</comment>
<keyword evidence="1" id="KW-0472">Membrane</keyword>
<dbReference type="EMBL" id="JAGSOT010000023">
    <property type="protein sequence ID" value="MBR7796234.1"/>
    <property type="molecule type" value="Genomic_DNA"/>
</dbReference>
<gene>
    <name evidence="2" type="ORF">KCX74_09275</name>
</gene>
<dbReference type="AlphaFoldDB" id="A0A941I908"/>
<feature type="transmembrane region" description="Helical" evidence="1">
    <location>
        <begin position="20"/>
        <end position="43"/>
    </location>
</feature>
<keyword evidence="3" id="KW-1185">Reference proteome</keyword>
<dbReference type="Proteomes" id="UP000675284">
    <property type="component" value="Unassembled WGS sequence"/>
</dbReference>
<keyword evidence="1" id="KW-0812">Transmembrane</keyword>
<dbReference type="RefSeq" id="WP_166530327.1">
    <property type="nucleotide sequence ID" value="NZ_BAAACY010000168.1"/>
</dbReference>
<proteinExistence type="predicted"/>
<organism evidence="2 3">
    <name type="scientific">Virgibacillus salarius</name>
    <dbReference type="NCBI Taxonomy" id="447199"/>
    <lineage>
        <taxon>Bacteria</taxon>
        <taxon>Bacillati</taxon>
        <taxon>Bacillota</taxon>
        <taxon>Bacilli</taxon>
        <taxon>Bacillales</taxon>
        <taxon>Bacillaceae</taxon>
        <taxon>Virgibacillus</taxon>
    </lineage>
</organism>
<accession>A0A941I908</accession>
<sequence>MVVPQEYDQKAFEPIGHLLAVAPLITHSGFTLLLAVGGLLPVICG</sequence>
<name>A0A941I908_9BACI</name>
<evidence type="ECO:0000256" key="1">
    <source>
        <dbReference type="SAM" id="Phobius"/>
    </source>
</evidence>
<keyword evidence="1" id="KW-1133">Transmembrane helix</keyword>
<reference evidence="2" key="1">
    <citation type="submission" date="2021-04" db="EMBL/GenBank/DDBJ databases">
        <title>Isolation and polyphasic classification of algal microorganism.</title>
        <authorList>
            <person name="Wang S."/>
        </authorList>
    </citation>
    <scope>NUCLEOTIDE SEQUENCE</scope>
    <source>
        <strain evidence="2">720a</strain>
    </source>
</reference>
<evidence type="ECO:0000313" key="3">
    <source>
        <dbReference type="Proteomes" id="UP000675284"/>
    </source>
</evidence>